<feature type="region of interest" description="Disordered" evidence="1">
    <location>
        <begin position="553"/>
        <end position="586"/>
    </location>
</feature>
<evidence type="ECO:0000313" key="4">
    <source>
        <dbReference type="Proteomes" id="UP000054011"/>
    </source>
</evidence>
<evidence type="ECO:0000256" key="1">
    <source>
        <dbReference type="SAM" id="MobiDB-lite"/>
    </source>
</evidence>
<dbReference type="Pfam" id="PF04294">
    <property type="entry name" value="VanW"/>
    <property type="match status" value="1"/>
</dbReference>
<sequence>MRRRPILPARPAAWTGGALAVGVGGLYAAGLFFGGGEIDAGTTIGGVEVGGLTRAEAVRTVEQQLSAPASRPLVVRVGDRDAMVDPRRAGLSFDVPRSVDQVARSGADPVAVIGGLFRSGRRVEPVVRVDEDEARDALTALAGSLDRTVRDGAVVFDGGRAREVPARTGYALDVDAAVAPLTDAFPAEKAGPVTVLPSRRTDPKVTAQETRRAMGEFARPAMSAPVTLTLAGERVTITPAVVGAHLEMRPDAAGRLVPRLDGKGLLAAPEVARPVSALTGPPENAVLRLDGERVVVAADGKVGRRVTPGALSGAVLPLLTRSGADARTGELPARVTRPAVTRENASELGLKEEMSSFTVGFERAEYRTKNIGRAAELIDGSVVLPGETWSLNRTVGERTEANGFTEGVIILDDKYAKAAGGGVSTVATTVFNAMFFAGLEPVEYGAHSFYIERYPEGREATVAWGHLDLRFRNDSGHAMAIRAKATDTSVTVTFLGTKKYDEVKAVKGPRTRVQQPAKKVSADEACVPQTPLEGFDVTVDRVFVQDGREVRREPFHTRYTPRDEVVCQATEDRTAPDGREPAAQDR</sequence>
<feature type="domain" description="YoaR-like putative peptidoglycan binding" evidence="2">
    <location>
        <begin position="89"/>
        <end position="186"/>
    </location>
</feature>
<organism evidence="3 4">
    <name type="scientific">Streptomyces kanasensis</name>
    <dbReference type="NCBI Taxonomy" id="936756"/>
    <lineage>
        <taxon>Bacteria</taxon>
        <taxon>Bacillati</taxon>
        <taxon>Actinomycetota</taxon>
        <taxon>Actinomycetes</taxon>
        <taxon>Kitasatosporales</taxon>
        <taxon>Streptomycetaceae</taxon>
        <taxon>Streptomyces</taxon>
    </lineage>
</organism>
<reference evidence="3 4" key="1">
    <citation type="submission" date="2015-11" db="EMBL/GenBank/DDBJ databases">
        <title>Genome-wide analysis reveals the secondary metabolome in Streptomyces kanasensis ZX01.</title>
        <authorList>
            <person name="Zhang G."/>
            <person name="Han L."/>
            <person name="Feng J."/>
            <person name="Zhang X."/>
        </authorList>
    </citation>
    <scope>NUCLEOTIDE SEQUENCE [LARGE SCALE GENOMIC DNA]</scope>
    <source>
        <strain evidence="3 4">ZX01</strain>
    </source>
</reference>
<dbReference type="InterPro" id="IPR022029">
    <property type="entry name" value="YoaR-like_PG-bd"/>
</dbReference>
<dbReference type="AlphaFoldDB" id="A0A117IX79"/>
<gene>
    <name evidence="3" type="ORF">ATE80_02545</name>
</gene>
<proteinExistence type="predicted"/>
<dbReference type="OrthoDB" id="9813301at2"/>
<dbReference type="Pfam" id="PF12229">
    <property type="entry name" value="PG_binding_4"/>
    <property type="match status" value="1"/>
</dbReference>
<dbReference type="PANTHER" id="PTHR35788">
    <property type="entry name" value="EXPORTED PROTEIN-RELATED"/>
    <property type="match status" value="1"/>
</dbReference>
<keyword evidence="4" id="KW-1185">Reference proteome</keyword>
<dbReference type="RefSeq" id="WP_058940441.1">
    <property type="nucleotide sequence ID" value="NZ_LNSV01000004.1"/>
</dbReference>
<name>A0A117IX79_9ACTN</name>
<comment type="caution">
    <text evidence="3">The sequence shown here is derived from an EMBL/GenBank/DDBJ whole genome shotgun (WGS) entry which is preliminary data.</text>
</comment>
<evidence type="ECO:0000259" key="2">
    <source>
        <dbReference type="Pfam" id="PF12229"/>
    </source>
</evidence>
<dbReference type="InterPro" id="IPR052913">
    <property type="entry name" value="Glycopeptide_resist_protein"/>
</dbReference>
<dbReference type="EMBL" id="LNSV01000004">
    <property type="protein sequence ID" value="KUH40203.1"/>
    <property type="molecule type" value="Genomic_DNA"/>
</dbReference>
<accession>A0A117IX79</accession>
<protein>
    <recommendedName>
        <fullName evidence="2">YoaR-like putative peptidoglycan binding domain-containing protein</fullName>
    </recommendedName>
</protein>
<dbReference type="InterPro" id="IPR007391">
    <property type="entry name" value="Vancomycin_resist_VanW"/>
</dbReference>
<dbReference type="Proteomes" id="UP000054011">
    <property type="component" value="Unassembled WGS sequence"/>
</dbReference>
<dbReference type="PANTHER" id="PTHR35788:SF1">
    <property type="entry name" value="EXPORTED PROTEIN"/>
    <property type="match status" value="1"/>
</dbReference>
<evidence type="ECO:0000313" key="3">
    <source>
        <dbReference type="EMBL" id="KUH40203.1"/>
    </source>
</evidence>